<keyword evidence="4" id="KW-1134">Transmembrane beta strand</keyword>
<reference evidence="9 10" key="1">
    <citation type="submission" date="2018-10" db="EMBL/GenBank/DDBJ databases">
        <authorList>
            <person name="Chen W.-M."/>
        </authorList>
    </citation>
    <scope>NUCLEOTIDE SEQUENCE [LARGE SCALE GENOMIC DNA]</scope>
    <source>
        <strain evidence="9 10">THS-13</strain>
    </source>
</reference>
<keyword evidence="10" id="KW-1185">Reference proteome</keyword>
<comment type="similarity">
    <text evidence="2">Belongs to the outer membrane factor (OMF) (TC 1.B.17) family.</text>
</comment>
<comment type="caution">
    <text evidence="9">The sequence shown here is derived from an EMBL/GenBank/DDBJ whole genome shotgun (WGS) entry which is preliminary data.</text>
</comment>
<dbReference type="GO" id="GO:0015562">
    <property type="term" value="F:efflux transmembrane transporter activity"/>
    <property type="evidence" value="ECO:0007669"/>
    <property type="project" value="InterPro"/>
</dbReference>
<feature type="compositionally biased region" description="Low complexity" evidence="8">
    <location>
        <begin position="90"/>
        <end position="110"/>
    </location>
</feature>
<dbReference type="GO" id="GO:0015288">
    <property type="term" value="F:porin activity"/>
    <property type="evidence" value="ECO:0007669"/>
    <property type="project" value="TreeGrafter"/>
</dbReference>
<dbReference type="InterPro" id="IPR051906">
    <property type="entry name" value="TolC-like"/>
</dbReference>
<evidence type="ECO:0000256" key="3">
    <source>
        <dbReference type="ARBA" id="ARBA00022448"/>
    </source>
</evidence>
<dbReference type="SUPFAM" id="SSF56954">
    <property type="entry name" value="Outer membrane efflux proteins (OEP)"/>
    <property type="match status" value="1"/>
</dbReference>
<keyword evidence="3" id="KW-0813">Transport</keyword>
<dbReference type="Pfam" id="PF02321">
    <property type="entry name" value="OEP"/>
    <property type="match status" value="2"/>
</dbReference>
<accession>A0A3N0VGQ6</accession>
<comment type="subcellular location">
    <subcellularLocation>
        <location evidence="1">Cell outer membrane</location>
    </subcellularLocation>
</comment>
<dbReference type="Proteomes" id="UP000282106">
    <property type="component" value="Unassembled WGS sequence"/>
</dbReference>
<dbReference type="EMBL" id="RJVO01000002">
    <property type="protein sequence ID" value="ROH91936.1"/>
    <property type="molecule type" value="Genomic_DNA"/>
</dbReference>
<proteinExistence type="inferred from homology"/>
<keyword evidence="7" id="KW-0998">Cell outer membrane</keyword>
<keyword evidence="6" id="KW-0472">Membrane</keyword>
<dbReference type="InParanoid" id="A0A3N0VGQ6"/>
<evidence type="ECO:0000256" key="5">
    <source>
        <dbReference type="ARBA" id="ARBA00022692"/>
    </source>
</evidence>
<evidence type="ECO:0000256" key="6">
    <source>
        <dbReference type="ARBA" id="ARBA00023136"/>
    </source>
</evidence>
<evidence type="ECO:0000256" key="7">
    <source>
        <dbReference type="ARBA" id="ARBA00023237"/>
    </source>
</evidence>
<evidence type="ECO:0000256" key="2">
    <source>
        <dbReference type="ARBA" id="ARBA00007613"/>
    </source>
</evidence>
<feature type="region of interest" description="Disordered" evidence="8">
    <location>
        <begin position="88"/>
        <end position="112"/>
    </location>
</feature>
<sequence>MRPSPATEHPHQHTSGLAMRLTRYAVALAAGCCATAAQANALLDVYQQALANDKTFQAAQFQRDAALQAKPLAMANLLPQIGAQASYTQNNTSGTDASSSGSGSSSGNNTDVETKTSAYGVSLTQSIFDWSAIQKLRQSTDQVALAETGYRASQQDLILRVATAYFNVLAAADTLRFSQAENQAVGRQLEQSKQRFEVGLSAITDVQEAQARYDLTVASLINAETALSSARRVLAETTGGTDNASGAVPEDMPLAGPDPQTPATWIEAARKDNLSVLAARLQAEIAKKDIQIAQAGHLPTLSLQGSYSNSDSDVDYSGVGTFPRDSEGTSIGVVAKLPLFAGGAVRAGVKAASSTSSQRQAQLESATRTAERQTGDAYQGVLSGIARVKAYKQAVISSKTALEASEVGLQVGARTSIDVLNAQQQLYSAERDYARARYDYLLSVLQLKAYAGRLVEADLAEIDRLLVGG</sequence>
<dbReference type="NCBIfam" id="TIGR01844">
    <property type="entry name" value="type_I_sec_TolC"/>
    <property type="match status" value="1"/>
</dbReference>
<keyword evidence="5" id="KW-0812">Transmembrane</keyword>
<evidence type="ECO:0000256" key="4">
    <source>
        <dbReference type="ARBA" id="ARBA00022452"/>
    </source>
</evidence>
<evidence type="ECO:0000313" key="9">
    <source>
        <dbReference type="EMBL" id="ROH91936.1"/>
    </source>
</evidence>
<dbReference type="FunCoup" id="A0A3N0VGQ6">
    <property type="interactions" value="260"/>
</dbReference>
<dbReference type="GO" id="GO:1990281">
    <property type="term" value="C:efflux pump complex"/>
    <property type="evidence" value="ECO:0007669"/>
    <property type="project" value="TreeGrafter"/>
</dbReference>
<evidence type="ECO:0000256" key="1">
    <source>
        <dbReference type="ARBA" id="ARBA00004442"/>
    </source>
</evidence>
<evidence type="ECO:0000256" key="8">
    <source>
        <dbReference type="SAM" id="MobiDB-lite"/>
    </source>
</evidence>
<name>A0A3N0VGQ6_9GAMM</name>
<dbReference type="PANTHER" id="PTHR30026:SF20">
    <property type="entry name" value="OUTER MEMBRANE PROTEIN TOLC"/>
    <property type="match status" value="1"/>
</dbReference>
<gene>
    <name evidence="9" type="primary">tolC</name>
    <name evidence="9" type="ORF">ED208_06075</name>
</gene>
<protein>
    <submittedName>
        <fullName evidence="9">Outer membrane channel protein TolC</fullName>
    </submittedName>
</protein>
<evidence type="ECO:0000313" key="10">
    <source>
        <dbReference type="Proteomes" id="UP000282106"/>
    </source>
</evidence>
<dbReference type="InterPro" id="IPR010130">
    <property type="entry name" value="T1SS_OMP_TolC"/>
</dbReference>
<dbReference type="AlphaFoldDB" id="A0A3N0VGQ6"/>
<organism evidence="9 10">
    <name type="scientific">Stagnimonas aquatica</name>
    <dbReference type="NCBI Taxonomy" id="2689987"/>
    <lineage>
        <taxon>Bacteria</taxon>
        <taxon>Pseudomonadati</taxon>
        <taxon>Pseudomonadota</taxon>
        <taxon>Gammaproteobacteria</taxon>
        <taxon>Nevskiales</taxon>
        <taxon>Nevskiaceae</taxon>
        <taxon>Stagnimonas</taxon>
    </lineage>
</organism>
<dbReference type="PANTHER" id="PTHR30026">
    <property type="entry name" value="OUTER MEMBRANE PROTEIN TOLC"/>
    <property type="match status" value="1"/>
</dbReference>
<dbReference type="Gene3D" id="1.20.1600.10">
    <property type="entry name" value="Outer membrane efflux proteins (OEP)"/>
    <property type="match status" value="1"/>
</dbReference>
<dbReference type="InterPro" id="IPR003423">
    <property type="entry name" value="OMP_efflux"/>
</dbReference>
<dbReference type="GO" id="GO:0009279">
    <property type="term" value="C:cell outer membrane"/>
    <property type="evidence" value="ECO:0007669"/>
    <property type="project" value="UniProtKB-SubCell"/>
</dbReference>